<dbReference type="Proteomes" id="UP000287470">
    <property type="component" value="Unassembled WGS sequence"/>
</dbReference>
<accession>A0A430FG32</accession>
<gene>
    <name evidence="1" type="ORF">D2E24_1836</name>
</gene>
<evidence type="ECO:0000313" key="1">
    <source>
        <dbReference type="EMBL" id="RSX51809.1"/>
    </source>
</evidence>
<name>A0A430FG32_9BIFI</name>
<dbReference type="EMBL" id="QXGK01000025">
    <property type="protein sequence ID" value="RSX51809.1"/>
    <property type="molecule type" value="Genomic_DNA"/>
</dbReference>
<reference evidence="1 2" key="1">
    <citation type="submission" date="2018-09" db="EMBL/GenBank/DDBJ databases">
        <title>Characterization of the phylogenetic diversity of five novel species belonging to the genus Bifidobacterium.</title>
        <authorList>
            <person name="Lugli G.A."/>
            <person name="Duranti S."/>
            <person name="Milani C."/>
        </authorList>
    </citation>
    <scope>NUCLEOTIDE SEQUENCE [LARGE SCALE GENOMIC DNA]</scope>
    <source>
        <strain evidence="1 2">2033B</strain>
    </source>
</reference>
<evidence type="ECO:0000313" key="2">
    <source>
        <dbReference type="Proteomes" id="UP000287470"/>
    </source>
</evidence>
<proteinExistence type="predicted"/>
<dbReference type="AlphaFoldDB" id="A0A430FG32"/>
<keyword evidence="2" id="KW-1185">Reference proteome</keyword>
<dbReference type="RefSeq" id="WP_125969087.1">
    <property type="nucleotide sequence ID" value="NZ_QXGK01000025.1"/>
</dbReference>
<protein>
    <submittedName>
        <fullName evidence="1">Uncharacterized protein</fullName>
    </submittedName>
</protein>
<comment type="caution">
    <text evidence="1">The sequence shown here is derived from an EMBL/GenBank/DDBJ whole genome shotgun (WGS) entry which is preliminary data.</text>
</comment>
<sequence>MLRRLLKPDWQETSTTILSRPKLAIQPDIEGDRRDFPPHSQLIQPSSGSLHLVHESSVRASLKSLFKDMRQMWGWDATYVD</sequence>
<organism evidence="1 2">
    <name type="scientific">Bifidobacterium samirii</name>
    <dbReference type="NCBI Taxonomy" id="2306974"/>
    <lineage>
        <taxon>Bacteria</taxon>
        <taxon>Bacillati</taxon>
        <taxon>Actinomycetota</taxon>
        <taxon>Actinomycetes</taxon>
        <taxon>Bifidobacteriales</taxon>
        <taxon>Bifidobacteriaceae</taxon>
        <taxon>Bifidobacterium</taxon>
    </lineage>
</organism>